<keyword evidence="2" id="KW-1185">Reference proteome</keyword>
<evidence type="ECO:0000313" key="1">
    <source>
        <dbReference type="EMBL" id="KAJ2985389.1"/>
    </source>
</evidence>
<evidence type="ECO:0000313" key="2">
    <source>
        <dbReference type="Proteomes" id="UP001144978"/>
    </source>
</evidence>
<reference evidence="1" key="1">
    <citation type="submission" date="2022-08" db="EMBL/GenBank/DDBJ databases">
        <title>Genome Sequence of Pycnoporus sanguineus.</title>
        <authorList>
            <person name="Buettner E."/>
        </authorList>
    </citation>
    <scope>NUCLEOTIDE SEQUENCE</scope>
    <source>
        <strain evidence="1">CG-C14</strain>
    </source>
</reference>
<comment type="caution">
    <text evidence="1">The sequence shown here is derived from an EMBL/GenBank/DDBJ whole genome shotgun (WGS) entry which is preliminary data.</text>
</comment>
<name>A0ACC1P140_9APHY</name>
<organism evidence="1 2">
    <name type="scientific">Trametes sanguinea</name>
    <dbReference type="NCBI Taxonomy" id="158606"/>
    <lineage>
        <taxon>Eukaryota</taxon>
        <taxon>Fungi</taxon>
        <taxon>Dikarya</taxon>
        <taxon>Basidiomycota</taxon>
        <taxon>Agaricomycotina</taxon>
        <taxon>Agaricomycetes</taxon>
        <taxon>Polyporales</taxon>
        <taxon>Polyporaceae</taxon>
        <taxon>Trametes</taxon>
    </lineage>
</organism>
<dbReference type="EMBL" id="JANSHE010003594">
    <property type="protein sequence ID" value="KAJ2985389.1"/>
    <property type="molecule type" value="Genomic_DNA"/>
</dbReference>
<proteinExistence type="predicted"/>
<protein>
    <submittedName>
        <fullName evidence="1">Uncharacterized protein</fullName>
    </submittedName>
</protein>
<accession>A0ACC1P140</accession>
<dbReference type="Proteomes" id="UP001144978">
    <property type="component" value="Unassembled WGS sequence"/>
</dbReference>
<sequence>MLDAGSGVLSKADAYNLVSSNVEKLLGLEADRTERDLVATVGGDLLDFEGKVVAVISPRQGVVDIFA</sequence>
<gene>
    <name evidence="1" type="ORF">NUW54_g10167</name>
</gene>